<dbReference type="Pfam" id="PF00350">
    <property type="entry name" value="Dynamin_N"/>
    <property type="match status" value="1"/>
</dbReference>
<evidence type="ECO:0000313" key="5">
    <source>
        <dbReference type="EMBL" id="CAE7453955.1"/>
    </source>
</evidence>
<feature type="domain" description="Dynamin-type G" evidence="4">
    <location>
        <begin position="29"/>
        <end position="340"/>
    </location>
</feature>
<dbReference type="GO" id="GO:0003924">
    <property type="term" value="F:GTPase activity"/>
    <property type="evidence" value="ECO:0007669"/>
    <property type="project" value="InterPro"/>
</dbReference>
<evidence type="ECO:0000259" key="3">
    <source>
        <dbReference type="PROSITE" id="PS51388"/>
    </source>
</evidence>
<dbReference type="InterPro" id="IPR020850">
    <property type="entry name" value="GED_dom"/>
</dbReference>
<proteinExistence type="predicted"/>
<dbReference type="PROSITE" id="PS51718">
    <property type="entry name" value="G_DYNAMIN_2"/>
    <property type="match status" value="1"/>
</dbReference>
<dbReference type="GO" id="GO:0005874">
    <property type="term" value="C:microtubule"/>
    <property type="evidence" value="ECO:0007669"/>
    <property type="project" value="TreeGrafter"/>
</dbReference>
<evidence type="ECO:0000256" key="2">
    <source>
        <dbReference type="ARBA" id="ARBA00023134"/>
    </source>
</evidence>
<gene>
    <name evidence="5" type="primary">MX2</name>
    <name evidence="5" type="ORF">SNAT2548_LOCUS24927</name>
</gene>
<dbReference type="GO" id="GO:0016020">
    <property type="term" value="C:membrane"/>
    <property type="evidence" value="ECO:0007669"/>
    <property type="project" value="TreeGrafter"/>
</dbReference>
<dbReference type="EMBL" id="CAJNDS010002374">
    <property type="protein sequence ID" value="CAE7453955.1"/>
    <property type="molecule type" value="Genomic_DNA"/>
</dbReference>
<dbReference type="InterPro" id="IPR045063">
    <property type="entry name" value="Dynamin_N"/>
</dbReference>
<dbReference type="PANTHER" id="PTHR11566">
    <property type="entry name" value="DYNAMIN"/>
    <property type="match status" value="1"/>
</dbReference>
<dbReference type="OrthoDB" id="5061070at2759"/>
<organism evidence="5 6">
    <name type="scientific">Symbiodinium natans</name>
    <dbReference type="NCBI Taxonomy" id="878477"/>
    <lineage>
        <taxon>Eukaryota</taxon>
        <taxon>Sar</taxon>
        <taxon>Alveolata</taxon>
        <taxon>Dinophyceae</taxon>
        <taxon>Suessiales</taxon>
        <taxon>Symbiodiniaceae</taxon>
        <taxon>Symbiodinium</taxon>
    </lineage>
</organism>
<dbReference type="GO" id="GO:0005737">
    <property type="term" value="C:cytoplasm"/>
    <property type="evidence" value="ECO:0007669"/>
    <property type="project" value="TreeGrafter"/>
</dbReference>
<dbReference type="Gene3D" id="1.20.120.1240">
    <property type="entry name" value="Dynamin, middle domain"/>
    <property type="match status" value="1"/>
</dbReference>
<sequence length="817" mass="92312">MEGGAKLSMAIHKAMDVIRQLRDLGVDADVDLPRICVVGKQSSGKSSVMEALTGISVPRAAGTCTRCAYEIYTSAADVEFSCAVSIRCEELGKLRLAETSDMSKVAELLGLAQTLLLSPIHLEKFRKTQEIPEKPGWLTVESLRGLFEGSPSPTASLELEFTRDVVQVDIRGREFQALQLIDLPGLIASAPNAELVSLIRDLCSDYIRRENTLIAMCCPFDDDLENQEVRALAKKFDAEGLRTVGILTKADRIPEGLETQWEKILLNQMNLYKLKHGYFAVKNPGQSDLDKGLTAAEARRMEEAFFDGPQWQHGRDRCGTSPLRDFLGDQLHRLIQQQLPEVQTELAAQHEKTEKELKSLGLPLVPEMVMVELMSLLEKIKGLLHKTIEAQDRAELDFWKSLEKKYQELRNACFDCRPLLKAGEVVLDNSDLVCRKMRVSLKSWDDWHWLTAHMTAERQLTQDIDASGRKVPAASRVLDEDWLRMPGANTPHFRAGTPHRNDSIPPDWKSGWQEEANGICSTFWERPKQLVQKSPQWPVVITLVEGPREGQYLSVGKVRELIERHRGRELRLPGGPAAYAAARGLIHDAIKKWEKPATSCVTESSRLLSELAHAVVAESTKLYPVLRTELLGSITETVKQATGICQESKEKLLEQELSPDLFTQNDHYLQDGFEKAQLMVRKQLGLTIGWKQLAPKDQEDLRRLLRASGIKLEKDLVEPSDDDDAIWCMCVTYAYHKVAFKRFCDQLPREVDTMLRLVVDSMSKDVWKRLQGYMERGAVHELFHESDETAAYRKKLADKAARLSKALQLLQMQEKSK</sequence>
<accession>A0A812RUB4</accession>
<dbReference type="SMART" id="SM00053">
    <property type="entry name" value="DYNc"/>
    <property type="match status" value="1"/>
</dbReference>
<dbReference type="GO" id="GO:0005525">
    <property type="term" value="F:GTP binding"/>
    <property type="evidence" value="ECO:0007669"/>
    <property type="project" value="InterPro"/>
</dbReference>
<dbReference type="Gene3D" id="3.40.50.300">
    <property type="entry name" value="P-loop containing nucleotide triphosphate hydrolases"/>
    <property type="match status" value="1"/>
</dbReference>
<dbReference type="GO" id="GO:0008017">
    <property type="term" value="F:microtubule binding"/>
    <property type="evidence" value="ECO:0007669"/>
    <property type="project" value="TreeGrafter"/>
</dbReference>
<keyword evidence="2" id="KW-0342">GTP-binding</keyword>
<reference evidence="5" key="1">
    <citation type="submission" date="2021-02" db="EMBL/GenBank/DDBJ databases">
        <authorList>
            <person name="Dougan E. K."/>
            <person name="Rhodes N."/>
            <person name="Thang M."/>
            <person name="Chan C."/>
        </authorList>
    </citation>
    <scope>NUCLEOTIDE SEQUENCE</scope>
</reference>
<dbReference type="Proteomes" id="UP000604046">
    <property type="component" value="Unassembled WGS sequence"/>
</dbReference>
<dbReference type="PANTHER" id="PTHR11566:SF21">
    <property type="entry name" value="DYNAMIN RELATED PROTEIN 1, ISOFORM A"/>
    <property type="match status" value="1"/>
</dbReference>
<comment type="caution">
    <text evidence="5">The sequence shown here is derived from an EMBL/GenBank/DDBJ whole genome shotgun (WGS) entry which is preliminary data.</text>
</comment>
<dbReference type="CDD" id="cd08771">
    <property type="entry name" value="DLP_1"/>
    <property type="match status" value="1"/>
</dbReference>
<dbReference type="InterPro" id="IPR000375">
    <property type="entry name" value="Dynamin_stalk"/>
</dbReference>
<protein>
    <submittedName>
        <fullName evidence="5">MX2 protein</fullName>
    </submittedName>
</protein>
<evidence type="ECO:0000256" key="1">
    <source>
        <dbReference type="ARBA" id="ARBA00022741"/>
    </source>
</evidence>
<dbReference type="InterPro" id="IPR027417">
    <property type="entry name" value="P-loop_NTPase"/>
</dbReference>
<dbReference type="InterPro" id="IPR001401">
    <property type="entry name" value="Dynamin_GTPase"/>
</dbReference>
<evidence type="ECO:0000313" key="6">
    <source>
        <dbReference type="Proteomes" id="UP000604046"/>
    </source>
</evidence>
<feature type="domain" description="GED" evidence="3">
    <location>
        <begin position="725"/>
        <end position="817"/>
    </location>
</feature>
<dbReference type="Pfam" id="PF01031">
    <property type="entry name" value="Dynamin_M"/>
    <property type="match status" value="1"/>
</dbReference>
<dbReference type="InterPro" id="IPR030381">
    <property type="entry name" value="G_DYNAMIN_dom"/>
</dbReference>
<dbReference type="PROSITE" id="PS51388">
    <property type="entry name" value="GED"/>
    <property type="match status" value="1"/>
</dbReference>
<dbReference type="PRINTS" id="PR00195">
    <property type="entry name" value="DYNAMIN"/>
</dbReference>
<keyword evidence="1" id="KW-0547">Nucleotide-binding</keyword>
<dbReference type="InterPro" id="IPR022812">
    <property type="entry name" value="Dynamin"/>
</dbReference>
<evidence type="ECO:0000259" key="4">
    <source>
        <dbReference type="PROSITE" id="PS51718"/>
    </source>
</evidence>
<keyword evidence="6" id="KW-1185">Reference proteome</keyword>
<name>A0A812RUB4_9DINO</name>
<dbReference type="AlphaFoldDB" id="A0A812RUB4"/>
<dbReference type="SUPFAM" id="SSF52540">
    <property type="entry name" value="P-loop containing nucleoside triphosphate hydrolases"/>
    <property type="match status" value="1"/>
</dbReference>